<evidence type="ECO:0000313" key="2">
    <source>
        <dbReference type="Proteomes" id="UP001596456"/>
    </source>
</evidence>
<organism evidence="1 2">
    <name type="scientific">Rhodocista pekingensis</name>
    <dbReference type="NCBI Taxonomy" id="201185"/>
    <lineage>
        <taxon>Bacteria</taxon>
        <taxon>Pseudomonadati</taxon>
        <taxon>Pseudomonadota</taxon>
        <taxon>Alphaproteobacteria</taxon>
        <taxon>Rhodospirillales</taxon>
        <taxon>Azospirillaceae</taxon>
        <taxon>Rhodocista</taxon>
    </lineage>
</organism>
<sequence length="153" mass="16400">MTGALPALPRPPSEAAAAITRGVRRALADRGIATLVEFPLANGRRADVFGLAEDGGVLIVEVKSCVADFRADHKWPDYREFCDCFYFAVAADFPQELIPDGCGLMVADAFGAEVLREAPVLKLAAARRKAVTLRAAQAAAARLHRLEDPGRVL</sequence>
<accession>A0ABW2KVB2</accession>
<comment type="caution">
    <text evidence="1">The sequence shown here is derived from an EMBL/GenBank/DDBJ whole genome shotgun (WGS) entry which is preliminary data.</text>
</comment>
<dbReference type="PIRSF" id="PIRSF031796">
    <property type="entry name" value="UPC031796"/>
    <property type="match status" value="1"/>
</dbReference>
<evidence type="ECO:0000313" key="1">
    <source>
        <dbReference type="EMBL" id="MFC7333997.1"/>
    </source>
</evidence>
<dbReference type="InterPro" id="IPR009394">
    <property type="entry name" value="MmcB-like"/>
</dbReference>
<proteinExistence type="predicted"/>
<name>A0ABW2KVB2_9PROT</name>
<dbReference type="Pfam" id="PF06319">
    <property type="entry name" value="MmcB-like"/>
    <property type="match status" value="1"/>
</dbReference>
<keyword evidence="2" id="KW-1185">Reference proteome</keyword>
<reference evidence="2" key="1">
    <citation type="journal article" date="2019" name="Int. J. Syst. Evol. Microbiol.">
        <title>The Global Catalogue of Microorganisms (GCM) 10K type strain sequencing project: providing services to taxonomists for standard genome sequencing and annotation.</title>
        <authorList>
            <consortium name="The Broad Institute Genomics Platform"/>
            <consortium name="The Broad Institute Genome Sequencing Center for Infectious Disease"/>
            <person name="Wu L."/>
            <person name="Ma J."/>
        </authorList>
    </citation>
    <scope>NUCLEOTIDE SEQUENCE [LARGE SCALE GENOMIC DNA]</scope>
    <source>
        <strain evidence="2">CGMCC 1.16275</strain>
    </source>
</reference>
<dbReference type="RefSeq" id="WP_012567690.1">
    <property type="nucleotide sequence ID" value="NZ_JBHTCM010000010.1"/>
</dbReference>
<gene>
    <name evidence="1" type="ORF">ACFQPS_12565</name>
</gene>
<dbReference type="EMBL" id="JBHTCM010000010">
    <property type="protein sequence ID" value="MFC7333997.1"/>
    <property type="molecule type" value="Genomic_DNA"/>
</dbReference>
<protein>
    <submittedName>
        <fullName evidence="1">MmcB family DNA repair protein</fullName>
    </submittedName>
</protein>
<dbReference type="Proteomes" id="UP001596456">
    <property type="component" value="Unassembled WGS sequence"/>
</dbReference>